<keyword evidence="3 8" id="KW-0132">Cell division</keyword>
<dbReference type="Gene3D" id="6.10.250.660">
    <property type="match status" value="1"/>
</dbReference>
<dbReference type="KEGG" id="vie:OL234_06500"/>
<protein>
    <submittedName>
        <fullName evidence="8">Cell division regulator GpsB</fullName>
    </submittedName>
</protein>
<dbReference type="PANTHER" id="PTHR35794:SF1">
    <property type="entry name" value="CELL CYCLE PROTEIN GPSB"/>
    <property type="match status" value="1"/>
</dbReference>
<reference evidence="8" key="1">
    <citation type="submission" date="2022-10" db="EMBL/GenBank/DDBJ databases">
        <title>Vagococcus sp. isolated from poultry meat.</title>
        <authorList>
            <person name="Johansson P."/>
            <person name="Bjorkroth J."/>
        </authorList>
    </citation>
    <scope>NUCLEOTIDE SEQUENCE</scope>
    <source>
        <strain evidence="8">STAA11</strain>
    </source>
</reference>
<evidence type="ECO:0000256" key="3">
    <source>
        <dbReference type="ARBA" id="ARBA00022618"/>
    </source>
</evidence>
<organism evidence="8 9">
    <name type="scientific">Vagococcus intermedius</name>
    <dbReference type="NCBI Taxonomy" id="2991418"/>
    <lineage>
        <taxon>Bacteria</taxon>
        <taxon>Bacillati</taxon>
        <taxon>Bacillota</taxon>
        <taxon>Bacilli</taxon>
        <taxon>Lactobacillales</taxon>
        <taxon>Enterococcaceae</taxon>
        <taxon>Vagococcus</taxon>
    </lineage>
</organism>
<evidence type="ECO:0000256" key="4">
    <source>
        <dbReference type="ARBA" id="ARBA00022960"/>
    </source>
</evidence>
<evidence type="ECO:0000313" key="8">
    <source>
        <dbReference type="EMBL" id="WEG72634.1"/>
    </source>
</evidence>
<dbReference type="GO" id="GO:0005737">
    <property type="term" value="C:cytoplasm"/>
    <property type="evidence" value="ECO:0007669"/>
    <property type="project" value="UniProtKB-SubCell"/>
</dbReference>
<comment type="subcellular location">
    <subcellularLocation>
        <location evidence="1">Cytoplasm</location>
    </subcellularLocation>
</comment>
<evidence type="ECO:0000256" key="1">
    <source>
        <dbReference type="ARBA" id="ARBA00004496"/>
    </source>
</evidence>
<evidence type="ECO:0000256" key="2">
    <source>
        <dbReference type="ARBA" id="ARBA00022490"/>
    </source>
</evidence>
<dbReference type="AlphaFoldDB" id="A0AAF0CTL8"/>
<evidence type="ECO:0000313" key="9">
    <source>
        <dbReference type="Proteomes" id="UP001179647"/>
    </source>
</evidence>
<proteinExistence type="predicted"/>
<dbReference type="NCBIfam" id="NF010725">
    <property type="entry name" value="PRK14127.1"/>
    <property type="match status" value="1"/>
</dbReference>
<dbReference type="GO" id="GO:0008360">
    <property type="term" value="P:regulation of cell shape"/>
    <property type="evidence" value="ECO:0007669"/>
    <property type="project" value="UniProtKB-KW"/>
</dbReference>
<keyword evidence="2" id="KW-0963">Cytoplasm</keyword>
<dbReference type="GO" id="GO:0051301">
    <property type="term" value="P:cell division"/>
    <property type="evidence" value="ECO:0007669"/>
    <property type="project" value="UniProtKB-KW"/>
</dbReference>
<evidence type="ECO:0000256" key="6">
    <source>
        <dbReference type="ARBA" id="ARBA00023306"/>
    </source>
</evidence>
<dbReference type="Pfam" id="PF05103">
    <property type="entry name" value="DivIVA"/>
    <property type="match status" value="1"/>
</dbReference>
<keyword evidence="5 7" id="KW-0175">Coiled coil</keyword>
<dbReference type="InterPro" id="IPR007793">
    <property type="entry name" value="DivIVA_fam"/>
</dbReference>
<dbReference type="NCBIfam" id="TIGR03544">
    <property type="entry name" value="DivI1A_domain"/>
    <property type="match status" value="1"/>
</dbReference>
<keyword evidence="6" id="KW-0131">Cell cycle</keyword>
<dbReference type="Proteomes" id="UP001179647">
    <property type="component" value="Chromosome"/>
</dbReference>
<gene>
    <name evidence="8" type="primary">gpsB</name>
    <name evidence="8" type="ORF">OL234_06500</name>
</gene>
<accession>A0AAF0CTL8</accession>
<dbReference type="InterPro" id="IPR011229">
    <property type="entry name" value="Cell_cycle_GpsB"/>
</dbReference>
<keyword evidence="9" id="KW-1185">Reference proteome</keyword>
<sequence>MMNYEAREILEKDFKTKMRGYDPIEVDEFLDGVIKDYETYSNELLLLKEENERLIAKVDQLTKSQATLSRIKQDPPKSAGATNFDILKRLSNLEKHVFGSKLENSDDLNETKQF</sequence>
<evidence type="ECO:0000256" key="7">
    <source>
        <dbReference type="SAM" id="Coils"/>
    </source>
</evidence>
<dbReference type="InterPro" id="IPR019933">
    <property type="entry name" value="DivIVA_domain"/>
</dbReference>
<evidence type="ECO:0000256" key="5">
    <source>
        <dbReference type="ARBA" id="ARBA00023054"/>
    </source>
</evidence>
<name>A0AAF0CTL8_9ENTE</name>
<dbReference type="PIRSF" id="PIRSF029938">
    <property type="entry name" value="UCP029938"/>
    <property type="match status" value="1"/>
</dbReference>
<feature type="coiled-coil region" evidence="7">
    <location>
        <begin position="37"/>
        <end position="64"/>
    </location>
</feature>
<keyword evidence="4" id="KW-0133">Cell shape</keyword>
<dbReference type="PANTHER" id="PTHR35794">
    <property type="entry name" value="CELL DIVISION PROTEIN DIVIVA"/>
    <property type="match status" value="1"/>
</dbReference>
<dbReference type="EMBL" id="CP110232">
    <property type="protein sequence ID" value="WEG72634.1"/>
    <property type="molecule type" value="Genomic_DNA"/>
</dbReference>
<dbReference type="RefSeq" id="WP_275468435.1">
    <property type="nucleotide sequence ID" value="NZ_CP110232.1"/>
</dbReference>